<dbReference type="RefSeq" id="WP_263711913.1">
    <property type="nucleotide sequence ID" value="NZ_JAOWKX010000003.1"/>
</dbReference>
<dbReference type="EMBL" id="JAOWKX010000003">
    <property type="protein sequence ID" value="MCV2884635.1"/>
    <property type="molecule type" value="Genomic_DNA"/>
</dbReference>
<comment type="subcellular location">
    <subcellularLocation>
        <location evidence="1">Membrane</location>
        <topology evidence="1">Multi-pass membrane protein</topology>
    </subcellularLocation>
</comment>
<comment type="similarity">
    <text evidence="2">Belongs to the TMEM86 family.</text>
</comment>
<proteinExistence type="inferred from homology"/>
<evidence type="ECO:0000256" key="2">
    <source>
        <dbReference type="ARBA" id="ARBA00007375"/>
    </source>
</evidence>
<dbReference type="Pfam" id="PF07947">
    <property type="entry name" value="YhhN"/>
    <property type="match status" value="1"/>
</dbReference>
<evidence type="ECO:0000256" key="4">
    <source>
        <dbReference type="ARBA" id="ARBA00022989"/>
    </source>
</evidence>
<feature type="transmembrane region" description="Helical" evidence="6">
    <location>
        <begin position="32"/>
        <end position="48"/>
    </location>
</feature>
<sequence>MGNVLLFMFVLLGLSYIPFAGGDLYVGHFVHKALPILLLLGVVLFKLVKTRQATYVFIALALSFSASGDMLIEFSFLHGLIAFAFAQFCYSTGFFCFRSPTKHSMPLAVLLGIVFTLAIILVAPTAGELKIAVACYIASLGLMTLTAAYTLAATRWIMVGALTFTVSDGLIGLTEFVTPIPYSSQWIMLTYYAAQLFIVKGFLEIAVEYPTRQTPAHVHQ</sequence>
<keyword evidence="5 6" id="KW-0472">Membrane</keyword>
<gene>
    <name evidence="7" type="ORF">OE749_08000</name>
</gene>
<keyword evidence="4 6" id="KW-1133">Transmembrane helix</keyword>
<reference evidence="7 8" key="1">
    <citation type="submission" date="2022-10" db="EMBL/GenBank/DDBJ databases">
        <title>Aestuariibacter sp. AA17 isolated from Montipora capitata coral fragment.</title>
        <authorList>
            <person name="Emsley S.A."/>
            <person name="Pfannmuller K.M."/>
            <person name="Loughran R.M."/>
            <person name="Shlafstein M."/>
            <person name="Papke E."/>
            <person name="Saw J.H."/>
            <person name="Ushijima B."/>
            <person name="Videau P."/>
        </authorList>
    </citation>
    <scope>NUCLEOTIDE SEQUENCE [LARGE SCALE GENOMIC DNA]</scope>
    <source>
        <strain evidence="7 8">AA17</strain>
    </source>
</reference>
<accession>A0ABT3A7I4</accession>
<feature type="transmembrane region" description="Helical" evidence="6">
    <location>
        <begin position="55"/>
        <end position="72"/>
    </location>
</feature>
<feature type="transmembrane region" description="Helical" evidence="6">
    <location>
        <begin position="78"/>
        <end position="97"/>
    </location>
</feature>
<evidence type="ECO:0000313" key="8">
    <source>
        <dbReference type="Proteomes" id="UP001652504"/>
    </source>
</evidence>
<dbReference type="InterPro" id="IPR012506">
    <property type="entry name" value="TMEM86B-like"/>
</dbReference>
<evidence type="ECO:0000256" key="3">
    <source>
        <dbReference type="ARBA" id="ARBA00022692"/>
    </source>
</evidence>
<keyword evidence="8" id="KW-1185">Reference proteome</keyword>
<comment type="caution">
    <text evidence="7">The sequence shown here is derived from an EMBL/GenBank/DDBJ whole genome shotgun (WGS) entry which is preliminary data.</text>
</comment>
<evidence type="ECO:0000256" key="6">
    <source>
        <dbReference type="SAM" id="Phobius"/>
    </source>
</evidence>
<feature type="transmembrane region" description="Helical" evidence="6">
    <location>
        <begin position="104"/>
        <end position="123"/>
    </location>
</feature>
<keyword evidence="3 6" id="KW-0812">Transmembrane</keyword>
<dbReference type="Proteomes" id="UP001652504">
    <property type="component" value="Unassembled WGS sequence"/>
</dbReference>
<organism evidence="7 8">
    <name type="scientific">Fluctibacter corallii</name>
    <dbReference type="NCBI Taxonomy" id="2984329"/>
    <lineage>
        <taxon>Bacteria</taxon>
        <taxon>Pseudomonadati</taxon>
        <taxon>Pseudomonadota</taxon>
        <taxon>Gammaproteobacteria</taxon>
        <taxon>Alteromonadales</taxon>
        <taxon>Alteromonadaceae</taxon>
        <taxon>Fluctibacter</taxon>
    </lineage>
</organism>
<evidence type="ECO:0000313" key="7">
    <source>
        <dbReference type="EMBL" id="MCV2884635.1"/>
    </source>
</evidence>
<feature type="transmembrane region" description="Helical" evidence="6">
    <location>
        <begin position="129"/>
        <end position="149"/>
    </location>
</feature>
<evidence type="ECO:0000256" key="1">
    <source>
        <dbReference type="ARBA" id="ARBA00004141"/>
    </source>
</evidence>
<evidence type="ECO:0000256" key="5">
    <source>
        <dbReference type="ARBA" id="ARBA00023136"/>
    </source>
</evidence>
<name>A0ABT3A7I4_9ALTE</name>
<dbReference type="PANTHER" id="PTHR31885">
    <property type="entry name" value="GH04784P"/>
    <property type="match status" value="1"/>
</dbReference>
<dbReference type="PANTHER" id="PTHR31885:SF6">
    <property type="entry name" value="GH04784P"/>
    <property type="match status" value="1"/>
</dbReference>
<protein>
    <submittedName>
        <fullName evidence="7">Lysoplasmalogenase</fullName>
    </submittedName>
</protein>